<gene>
    <name evidence="3" type="ORF">FVO59_03485</name>
</gene>
<accession>A0A7D7WFR7</accession>
<feature type="signal peptide" evidence="2">
    <location>
        <begin position="1"/>
        <end position="28"/>
    </location>
</feature>
<dbReference type="PROSITE" id="PS51257">
    <property type="entry name" value="PROKAR_LIPOPROTEIN"/>
    <property type="match status" value="1"/>
</dbReference>
<dbReference type="InterPro" id="IPR050490">
    <property type="entry name" value="Bact_solute-bd_prot1"/>
</dbReference>
<name>A0A7D7WFR7_9MICO</name>
<reference evidence="3 4" key="1">
    <citation type="journal article" date="2020" name="Front. Microbiol.">
        <title>Design of Bacterial Strain-Specific qPCR Assays Using NGS Data and Publicly Available Resources and Its Application to Track Biocontrol Strains.</title>
        <authorList>
            <person name="Hernandez I."/>
            <person name="Sant C."/>
            <person name="Martinez R."/>
            <person name="Fernandez C."/>
        </authorList>
    </citation>
    <scope>NUCLEOTIDE SEQUENCE [LARGE SCALE GENOMIC DNA]</scope>
    <source>
        <strain evidence="3 4">B24</strain>
    </source>
</reference>
<dbReference type="SUPFAM" id="SSF53850">
    <property type="entry name" value="Periplasmic binding protein-like II"/>
    <property type="match status" value="1"/>
</dbReference>
<organism evidence="3 4">
    <name type="scientific">Microbacterium esteraromaticum</name>
    <dbReference type="NCBI Taxonomy" id="57043"/>
    <lineage>
        <taxon>Bacteria</taxon>
        <taxon>Bacillati</taxon>
        <taxon>Actinomycetota</taxon>
        <taxon>Actinomycetes</taxon>
        <taxon>Micrococcales</taxon>
        <taxon>Microbacteriaceae</taxon>
        <taxon>Microbacterium</taxon>
    </lineage>
</organism>
<dbReference type="InterPro" id="IPR006059">
    <property type="entry name" value="SBP"/>
</dbReference>
<evidence type="ECO:0000256" key="1">
    <source>
        <dbReference type="SAM" id="MobiDB-lite"/>
    </source>
</evidence>
<evidence type="ECO:0000256" key="2">
    <source>
        <dbReference type="SAM" id="SignalP"/>
    </source>
</evidence>
<feature type="region of interest" description="Disordered" evidence="1">
    <location>
        <begin position="122"/>
        <end position="243"/>
    </location>
</feature>
<feature type="compositionally biased region" description="Low complexity" evidence="1">
    <location>
        <begin position="130"/>
        <end position="168"/>
    </location>
</feature>
<dbReference type="Proteomes" id="UP000515708">
    <property type="component" value="Chromosome"/>
</dbReference>
<proteinExistence type="predicted"/>
<dbReference type="Gene3D" id="3.40.190.10">
    <property type="entry name" value="Periplasmic binding protein-like II"/>
    <property type="match status" value="1"/>
</dbReference>
<dbReference type="PANTHER" id="PTHR43649:SF12">
    <property type="entry name" value="DIACETYLCHITOBIOSE BINDING PROTEIN DASA"/>
    <property type="match status" value="1"/>
</dbReference>
<sequence length="243" mass="25704">MTKKGIRMRIAKWGALVGVAAVSSLALAGCSNADAEGGSGGGDVTLSFAQWWQPEANGQMEKLVDEFEEANPGIKIELQTGPYGDTKDQLVAGAASGTLPDLIGLDGNWVYDLTKQGVLADLGEVSGDPTSSTRSRAWRSTAARACSTSSTRPMSCSPTPTSSTPPASRCRRRGTSSPRLHAPSRRATPTCRRSRCRSRWSRRSASRTTSCRGTGRLRARSATVTERTSKTTTSQSCSTTSPG</sequence>
<dbReference type="PANTHER" id="PTHR43649">
    <property type="entry name" value="ARABINOSE-BINDING PROTEIN-RELATED"/>
    <property type="match status" value="1"/>
</dbReference>
<evidence type="ECO:0000313" key="4">
    <source>
        <dbReference type="Proteomes" id="UP000515708"/>
    </source>
</evidence>
<protein>
    <submittedName>
        <fullName evidence="3">Extracellular solute-binding protein</fullName>
    </submittedName>
</protein>
<feature type="compositionally biased region" description="Low complexity" evidence="1">
    <location>
        <begin position="206"/>
        <end position="243"/>
    </location>
</feature>
<keyword evidence="2" id="KW-0732">Signal</keyword>
<feature type="chain" id="PRO_5038983916" evidence="2">
    <location>
        <begin position="29"/>
        <end position="243"/>
    </location>
</feature>
<dbReference type="EMBL" id="CP043732">
    <property type="protein sequence ID" value="QMU96374.1"/>
    <property type="molecule type" value="Genomic_DNA"/>
</dbReference>
<evidence type="ECO:0000313" key="3">
    <source>
        <dbReference type="EMBL" id="QMU96374.1"/>
    </source>
</evidence>
<dbReference type="Pfam" id="PF01547">
    <property type="entry name" value="SBP_bac_1"/>
    <property type="match status" value="1"/>
</dbReference>
<feature type="compositionally biased region" description="Basic residues" evidence="1">
    <location>
        <begin position="192"/>
        <end position="205"/>
    </location>
</feature>
<dbReference type="AlphaFoldDB" id="A0A7D7WFR7"/>